<dbReference type="EMBL" id="NPDU01000032">
    <property type="protein sequence ID" value="PJZ61457.1"/>
    <property type="molecule type" value="Genomic_DNA"/>
</dbReference>
<keyword evidence="3" id="KW-1185">Reference proteome</keyword>
<accession>A0A2M9YTE6</accession>
<evidence type="ECO:0000313" key="1">
    <source>
        <dbReference type="EMBL" id="PJZ54794.1"/>
    </source>
</evidence>
<evidence type="ECO:0000313" key="4">
    <source>
        <dbReference type="Proteomes" id="UP000232188"/>
    </source>
</evidence>
<proteinExistence type="predicted"/>
<evidence type="ECO:0000313" key="2">
    <source>
        <dbReference type="EMBL" id="PJZ61457.1"/>
    </source>
</evidence>
<name>A0A2M9YTE6_9LEPT</name>
<sequence length="59" mass="6579">MYFPPVVQTTIFRVKKAPHPRWVVEAGWRGKVGGISLNRKNAFCKGEFEGPHSVGVPTL</sequence>
<gene>
    <name evidence="2" type="ORF">CH376_13255</name>
    <name evidence="1" type="ORF">CH380_03530</name>
</gene>
<dbReference type="AlphaFoldDB" id="A0A2M9YTE6"/>
<protein>
    <submittedName>
        <fullName evidence="1">Uncharacterized protein</fullName>
    </submittedName>
</protein>
<dbReference type="Proteomes" id="UP000232188">
    <property type="component" value="Unassembled WGS sequence"/>
</dbReference>
<dbReference type="EMBL" id="NPDV01000002">
    <property type="protein sequence ID" value="PJZ54794.1"/>
    <property type="molecule type" value="Genomic_DNA"/>
</dbReference>
<organism evidence="1 4">
    <name type="scientific">Leptospira adleri</name>
    <dbReference type="NCBI Taxonomy" id="2023186"/>
    <lineage>
        <taxon>Bacteria</taxon>
        <taxon>Pseudomonadati</taxon>
        <taxon>Spirochaetota</taxon>
        <taxon>Spirochaetia</taxon>
        <taxon>Leptospirales</taxon>
        <taxon>Leptospiraceae</taxon>
        <taxon>Leptospira</taxon>
    </lineage>
</organism>
<dbReference type="Proteomes" id="UP000232149">
    <property type="component" value="Unassembled WGS sequence"/>
</dbReference>
<evidence type="ECO:0000313" key="3">
    <source>
        <dbReference type="Proteomes" id="UP000232149"/>
    </source>
</evidence>
<comment type="caution">
    <text evidence="1">The sequence shown here is derived from an EMBL/GenBank/DDBJ whole genome shotgun (WGS) entry which is preliminary data.</text>
</comment>
<reference evidence="3 4" key="1">
    <citation type="submission" date="2017-07" db="EMBL/GenBank/DDBJ databases">
        <title>Leptospira spp. isolated from tropical soils.</title>
        <authorList>
            <person name="Thibeaux R."/>
            <person name="Iraola G."/>
            <person name="Ferres I."/>
            <person name="Bierque E."/>
            <person name="Girault D."/>
            <person name="Soupe-Gilbert M.-E."/>
            <person name="Picardeau M."/>
            <person name="Goarant C."/>
        </authorList>
    </citation>
    <scope>NUCLEOTIDE SEQUENCE [LARGE SCALE GENOMIC DNA]</scope>
    <source>
        <strain evidence="1 4">FH2-B-C1</strain>
        <strain evidence="2 3">FH2-B-D1</strain>
    </source>
</reference>